<reference evidence="10" key="1">
    <citation type="submission" date="2013-10" db="EMBL/GenBank/DDBJ databases">
        <title>Genomic analysis of the causative agents of coccidiosis in chickens.</title>
        <authorList>
            <person name="Reid A.J."/>
            <person name="Blake D."/>
            <person name="Billington K."/>
            <person name="Browne H."/>
            <person name="Dunn M."/>
            <person name="Hung S."/>
            <person name="Kawahara F."/>
            <person name="Miranda-Saavedra D."/>
            <person name="Mourier T."/>
            <person name="Nagra H."/>
            <person name="Otto T.D."/>
            <person name="Rawlings N."/>
            <person name="Sanchez A."/>
            <person name="Sanders M."/>
            <person name="Subramaniam C."/>
            <person name="Tay Y."/>
            <person name="Dear P."/>
            <person name="Doerig C."/>
            <person name="Gruber A."/>
            <person name="Parkinson J."/>
            <person name="Shirley M."/>
            <person name="Wan K.L."/>
            <person name="Berriman M."/>
            <person name="Tomley F."/>
            <person name="Pain A."/>
        </authorList>
    </citation>
    <scope>NUCLEOTIDE SEQUENCE [LARGE SCALE GENOMIC DNA]</scope>
    <source>
        <strain evidence="10">Houghton</strain>
    </source>
</reference>
<evidence type="ECO:0000256" key="4">
    <source>
        <dbReference type="ARBA" id="ARBA00022750"/>
    </source>
</evidence>
<feature type="non-terminal residue" evidence="10">
    <location>
        <position position="1"/>
    </location>
</feature>
<evidence type="ECO:0000256" key="1">
    <source>
        <dbReference type="ARBA" id="ARBA00007447"/>
    </source>
</evidence>
<reference evidence="10" key="2">
    <citation type="submission" date="2013-10" db="EMBL/GenBank/DDBJ databases">
        <authorList>
            <person name="Aslett M."/>
        </authorList>
    </citation>
    <scope>NUCLEOTIDE SEQUENCE [LARGE SCALE GENOMIC DNA]</scope>
    <source>
        <strain evidence="10">Houghton</strain>
    </source>
</reference>
<feature type="domain" description="Peptidase A1" evidence="9">
    <location>
        <begin position="1"/>
        <end position="233"/>
    </location>
</feature>
<comment type="similarity">
    <text evidence="1">Belongs to the peptidase A1 family.</text>
</comment>
<feature type="region of interest" description="Disordered" evidence="7">
    <location>
        <begin position="306"/>
        <end position="330"/>
    </location>
</feature>
<proteinExistence type="inferred from homology"/>
<evidence type="ECO:0000313" key="10">
    <source>
        <dbReference type="EMBL" id="CDI80786.1"/>
    </source>
</evidence>
<keyword evidence="2 10" id="KW-0645">Protease</keyword>
<dbReference type="SUPFAM" id="SSF50630">
    <property type="entry name" value="Acid proteases"/>
    <property type="match status" value="1"/>
</dbReference>
<dbReference type="InterPro" id="IPR032799">
    <property type="entry name" value="TAXi_C"/>
</dbReference>
<name>U6GKN2_EIMAC</name>
<dbReference type="Pfam" id="PF14541">
    <property type="entry name" value="TAXi_C"/>
    <property type="match status" value="1"/>
</dbReference>
<dbReference type="GO" id="GO:0006508">
    <property type="term" value="P:proteolysis"/>
    <property type="evidence" value="ECO:0007669"/>
    <property type="project" value="UniProtKB-KW"/>
</dbReference>
<evidence type="ECO:0000259" key="9">
    <source>
        <dbReference type="PROSITE" id="PS51767"/>
    </source>
</evidence>
<dbReference type="Gene3D" id="2.40.70.10">
    <property type="entry name" value="Acid Proteases"/>
    <property type="match status" value="1"/>
</dbReference>
<evidence type="ECO:0000256" key="6">
    <source>
        <dbReference type="ARBA" id="ARBA00023145"/>
    </source>
</evidence>
<keyword evidence="4" id="KW-0064">Aspartyl protease</keyword>
<evidence type="ECO:0000256" key="3">
    <source>
        <dbReference type="ARBA" id="ARBA00022729"/>
    </source>
</evidence>
<dbReference type="InterPro" id="IPR001461">
    <property type="entry name" value="Aspartic_peptidase_A1"/>
</dbReference>
<feature type="transmembrane region" description="Helical" evidence="8">
    <location>
        <begin position="276"/>
        <end position="295"/>
    </location>
</feature>
<organism evidence="10 11">
    <name type="scientific">Eimeria acervulina</name>
    <name type="common">Coccidian parasite</name>
    <dbReference type="NCBI Taxonomy" id="5801"/>
    <lineage>
        <taxon>Eukaryota</taxon>
        <taxon>Sar</taxon>
        <taxon>Alveolata</taxon>
        <taxon>Apicomplexa</taxon>
        <taxon>Conoidasida</taxon>
        <taxon>Coccidia</taxon>
        <taxon>Eucoccidiorida</taxon>
        <taxon>Eimeriorina</taxon>
        <taxon>Eimeriidae</taxon>
        <taxon>Eimeria</taxon>
    </lineage>
</organism>
<gene>
    <name evidence="10" type="ORF">EAH_00055820</name>
</gene>
<keyword evidence="3" id="KW-0732">Signal</keyword>
<dbReference type="EMBL" id="HG671332">
    <property type="protein sequence ID" value="CDI80786.1"/>
    <property type="molecule type" value="Genomic_DNA"/>
</dbReference>
<dbReference type="Proteomes" id="UP000018050">
    <property type="component" value="Unassembled WGS sequence"/>
</dbReference>
<dbReference type="GeneID" id="25273652"/>
<evidence type="ECO:0000256" key="7">
    <source>
        <dbReference type="SAM" id="MobiDB-lite"/>
    </source>
</evidence>
<dbReference type="GO" id="GO:0004190">
    <property type="term" value="F:aspartic-type endopeptidase activity"/>
    <property type="evidence" value="ECO:0007669"/>
    <property type="project" value="UniProtKB-KW"/>
</dbReference>
<keyword evidence="11" id="KW-1185">Reference proteome</keyword>
<feature type="region of interest" description="Disordered" evidence="7">
    <location>
        <begin position="366"/>
        <end position="413"/>
    </location>
</feature>
<keyword evidence="8" id="KW-0812">Transmembrane</keyword>
<dbReference type="PANTHER" id="PTHR47965">
    <property type="entry name" value="ASPARTYL PROTEASE-RELATED"/>
    <property type="match status" value="1"/>
</dbReference>
<evidence type="ECO:0000256" key="8">
    <source>
        <dbReference type="SAM" id="Phobius"/>
    </source>
</evidence>
<dbReference type="InterPro" id="IPR021109">
    <property type="entry name" value="Peptidase_aspartic_dom_sf"/>
</dbReference>
<dbReference type="RefSeq" id="XP_013249299.1">
    <property type="nucleotide sequence ID" value="XM_013393845.1"/>
</dbReference>
<keyword evidence="8" id="KW-0472">Membrane</keyword>
<evidence type="ECO:0000256" key="2">
    <source>
        <dbReference type="ARBA" id="ARBA00022670"/>
    </source>
</evidence>
<dbReference type="InterPro" id="IPR033121">
    <property type="entry name" value="PEPTIDASE_A1"/>
</dbReference>
<sequence>DGGLLTIGGIEPGLVDFVGFKSSEGLGVSSSLRVSLNPYKGLSEGLGLFSSMSSPPSSLSSSSLSSSSPTSIDPSRLIAWTSITSKAAYRVQILQMEADGEILGEGEEAFGRTLVDSGTTYSYFPPGVYAAWRRVLNRHCTPSLFCQREKDGRPCWRIPSGSFLSLSLPSIKLTFKEGDVIHWLPQSYLYRRTGGFWCDGLDDNRSQESVLGLSFFKHKQIVFDRDKNRIEHQTQKVSHASSVREAFKVFEDGSSPRKSPHALPPSWETQRETAAIFFWVLVGLGVFFFAVYALCRCFRGPAPMGSSPLGSSPLGSSPLGSSPLGSSPSAAAVLEAQRRAHEARLAVWGAATDSSDEDLPVQTRIKAGVLSPGGPPTECPDDPTTSGVSATDEALPHDSSSTPVYTLLPKETS</sequence>
<keyword evidence="6" id="KW-0865">Zymogen</keyword>
<dbReference type="PROSITE" id="PS51767">
    <property type="entry name" value="PEPTIDASE_A1"/>
    <property type="match status" value="1"/>
</dbReference>
<dbReference type="AlphaFoldDB" id="U6GKN2"/>
<accession>U6GKN2</accession>
<keyword evidence="5" id="KW-0378">Hydrolase</keyword>
<dbReference type="OrthoDB" id="2747330at2759"/>
<protein>
    <submittedName>
        <fullName evidence="10">Aspartic protease 5, related</fullName>
    </submittedName>
</protein>
<dbReference type="VEuPathDB" id="ToxoDB:EAH_00055820"/>
<keyword evidence="8" id="KW-1133">Transmembrane helix</keyword>
<dbReference type="PANTHER" id="PTHR47965:SF12">
    <property type="entry name" value="ASPARTIC PROTEINASE 3-RELATED"/>
    <property type="match status" value="1"/>
</dbReference>
<evidence type="ECO:0000256" key="5">
    <source>
        <dbReference type="ARBA" id="ARBA00022801"/>
    </source>
</evidence>
<evidence type="ECO:0000313" key="11">
    <source>
        <dbReference type="Proteomes" id="UP000018050"/>
    </source>
</evidence>